<evidence type="ECO:0000256" key="2">
    <source>
        <dbReference type="ARBA" id="ARBA00022737"/>
    </source>
</evidence>
<keyword evidence="2" id="KW-0677">Repeat</keyword>
<evidence type="ECO:0000313" key="5">
    <source>
        <dbReference type="EMBL" id="KAK9086833.1"/>
    </source>
</evidence>
<dbReference type="Pfam" id="PF04927">
    <property type="entry name" value="SMP"/>
    <property type="match status" value="3"/>
</dbReference>
<dbReference type="InterPro" id="IPR042971">
    <property type="entry name" value="LEA_SMP"/>
</dbReference>
<feature type="region of interest" description="Disordered" evidence="3">
    <location>
        <begin position="1"/>
        <end position="26"/>
    </location>
</feature>
<evidence type="ECO:0000313" key="6">
    <source>
        <dbReference type="Proteomes" id="UP001420932"/>
    </source>
</evidence>
<evidence type="ECO:0000259" key="4">
    <source>
        <dbReference type="Pfam" id="PF04927"/>
    </source>
</evidence>
<feature type="domain" description="SMP" evidence="4">
    <location>
        <begin position="21"/>
        <end position="76"/>
    </location>
</feature>
<dbReference type="Proteomes" id="UP001420932">
    <property type="component" value="Unassembled WGS sequence"/>
</dbReference>
<feature type="domain" description="SMP" evidence="4">
    <location>
        <begin position="185"/>
        <end position="243"/>
    </location>
</feature>
<proteinExistence type="inferred from homology"/>
<feature type="compositionally biased region" description="Basic and acidic residues" evidence="3">
    <location>
        <begin position="8"/>
        <end position="19"/>
    </location>
</feature>
<dbReference type="PANTHER" id="PTHR31174">
    <property type="entry name" value="SEED MATURATION FAMILY PROTEIN"/>
    <property type="match status" value="1"/>
</dbReference>
<comment type="caution">
    <text evidence="5">The sequence shown here is derived from an EMBL/GenBank/DDBJ whole genome shotgun (WGS) entry which is preliminary data.</text>
</comment>
<evidence type="ECO:0000256" key="3">
    <source>
        <dbReference type="SAM" id="MobiDB-lite"/>
    </source>
</evidence>
<dbReference type="InterPro" id="IPR007011">
    <property type="entry name" value="LEA_SMP_dom"/>
</dbReference>
<reference evidence="5 6" key="1">
    <citation type="submission" date="2024-01" db="EMBL/GenBank/DDBJ databases">
        <title>Genome assemblies of Stephania.</title>
        <authorList>
            <person name="Yang L."/>
        </authorList>
    </citation>
    <scope>NUCLEOTIDE SEQUENCE [LARGE SCALE GENOMIC DNA]</scope>
    <source>
        <strain evidence="5">YNDBR</strain>
        <tissue evidence="5">Leaf</tissue>
    </source>
</reference>
<dbReference type="AlphaFoldDB" id="A0AAP0HFU1"/>
<keyword evidence="6" id="KW-1185">Reference proteome</keyword>
<name>A0AAP0HFU1_9MAGN</name>
<evidence type="ECO:0000256" key="1">
    <source>
        <dbReference type="ARBA" id="ARBA00010733"/>
    </source>
</evidence>
<accession>A0AAP0HFU1</accession>
<gene>
    <name evidence="5" type="ORF">Syun_029227</name>
</gene>
<organism evidence="5 6">
    <name type="scientific">Stephania yunnanensis</name>
    <dbReference type="NCBI Taxonomy" id="152371"/>
    <lineage>
        <taxon>Eukaryota</taxon>
        <taxon>Viridiplantae</taxon>
        <taxon>Streptophyta</taxon>
        <taxon>Embryophyta</taxon>
        <taxon>Tracheophyta</taxon>
        <taxon>Spermatophyta</taxon>
        <taxon>Magnoliopsida</taxon>
        <taxon>Ranunculales</taxon>
        <taxon>Menispermaceae</taxon>
        <taxon>Menispermoideae</taxon>
        <taxon>Cissampelideae</taxon>
        <taxon>Stephania</taxon>
    </lineage>
</organism>
<dbReference type="PANTHER" id="PTHR31174:SF7">
    <property type="entry name" value="LATE EMBRYOGENESIS ABUNDANT PROTEIN 31-RELATED"/>
    <property type="match status" value="1"/>
</dbReference>
<comment type="similarity">
    <text evidence="1">Belongs to the LEA type SMP family.</text>
</comment>
<dbReference type="EMBL" id="JBBNAF010000013">
    <property type="protein sequence ID" value="KAK9086833.1"/>
    <property type="molecule type" value="Genomic_DNA"/>
</dbReference>
<sequence length="244" mass="25191">MSQQQLQREGDAHEAEHPQPIKYGDVFPVSGELATKPIAPQDAAMMQTAENLVLGQTQKGGAATTMLAAATLNERAGLVGHKDTNRLPGTSYRNRVVDEHSRLIPVVARSPVKALDRDAITIGEALEATALMAGDKPVEVSDAAAIQAAEVRAAGTSMVAPGGIAASAQAAASANQRSSGQQVKTTLADVLSDASLMLPADKVVTGEDAERVIAAEVRNEPYLGVKPGGVGDSMAAAARLNQKP</sequence>
<feature type="domain" description="SMP" evidence="4">
    <location>
        <begin position="120"/>
        <end position="177"/>
    </location>
</feature>
<protein>
    <recommendedName>
        <fullName evidence="4">SMP domain-containing protein</fullName>
    </recommendedName>
</protein>